<dbReference type="Pfam" id="PF14384">
    <property type="entry name" value="BrnA_antitoxin"/>
    <property type="match status" value="1"/>
</dbReference>
<gene>
    <name evidence="1" type="ORF">ACFFHW_08930</name>
</gene>
<accession>A0ABV6G369</accession>
<dbReference type="Proteomes" id="UP001589814">
    <property type="component" value="Unassembled WGS sequence"/>
</dbReference>
<comment type="caution">
    <text evidence="1">The sequence shown here is derived from an EMBL/GenBank/DDBJ whole genome shotgun (WGS) entry which is preliminary data.</text>
</comment>
<sequence length="96" mass="11322">MIEKRGDFNSTWIDPDEALELDDEWLEGAHKYRGDQLVKRGRGRPPLEKPKEAVKIRYDQDVLEAFRESGKGWQTRINKALRQFLAEHDVNELDQQ</sequence>
<dbReference type="InterPro" id="IPR025528">
    <property type="entry name" value="BrnA_antitoxin"/>
</dbReference>
<dbReference type="RefSeq" id="WP_019951892.1">
    <property type="nucleotide sequence ID" value="NZ_JBHLVX010000035.1"/>
</dbReference>
<organism evidence="1 2">
    <name type="scientific">Kushneria aurantia</name>
    <dbReference type="NCBI Taxonomy" id="504092"/>
    <lineage>
        <taxon>Bacteria</taxon>
        <taxon>Pseudomonadati</taxon>
        <taxon>Pseudomonadota</taxon>
        <taxon>Gammaproteobacteria</taxon>
        <taxon>Oceanospirillales</taxon>
        <taxon>Halomonadaceae</taxon>
        <taxon>Kushneria</taxon>
    </lineage>
</organism>
<evidence type="ECO:0000313" key="2">
    <source>
        <dbReference type="Proteomes" id="UP001589814"/>
    </source>
</evidence>
<reference evidence="1 2" key="1">
    <citation type="submission" date="2024-09" db="EMBL/GenBank/DDBJ databases">
        <authorList>
            <person name="Sun Q."/>
            <person name="Mori K."/>
        </authorList>
    </citation>
    <scope>NUCLEOTIDE SEQUENCE [LARGE SCALE GENOMIC DNA]</scope>
    <source>
        <strain evidence="1 2">CCM 7415</strain>
    </source>
</reference>
<proteinExistence type="predicted"/>
<dbReference type="EMBL" id="JBHLVX010000035">
    <property type="protein sequence ID" value="MFC0268102.1"/>
    <property type="molecule type" value="Genomic_DNA"/>
</dbReference>
<keyword evidence="2" id="KW-1185">Reference proteome</keyword>
<evidence type="ECO:0000313" key="1">
    <source>
        <dbReference type="EMBL" id="MFC0268102.1"/>
    </source>
</evidence>
<name>A0ABV6G369_9GAMM</name>
<protein>
    <submittedName>
        <fullName evidence="1">BrnA antitoxin family protein</fullName>
    </submittedName>
</protein>